<dbReference type="Pfam" id="PF05973">
    <property type="entry name" value="Gp49"/>
    <property type="match status" value="1"/>
</dbReference>
<dbReference type="InterPro" id="IPR009241">
    <property type="entry name" value="HigB-like"/>
</dbReference>
<accession>A0ABV8L2L2</accession>
<gene>
    <name evidence="1" type="ORF">ACFOW8_05370</name>
</gene>
<reference evidence="2" key="1">
    <citation type="journal article" date="2019" name="Int. J. Syst. Evol. Microbiol.">
        <title>The Global Catalogue of Microorganisms (GCM) 10K type strain sequencing project: providing services to taxonomists for standard genome sequencing and annotation.</title>
        <authorList>
            <consortium name="The Broad Institute Genomics Platform"/>
            <consortium name="The Broad Institute Genome Sequencing Center for Infectious Disease"/>
            <person name="Wu L."/>
            <person name="Ma J."/>
        </authorList>
    </citation>
    <scope>NUCLEOTIDE SEQUENCE [LARGE SCALE GENOMIC DNA]</scope>
    <source>
        <strain evidence="2">CGMCC 4.7204</strain>
    </source>
</reference>
<dbReference type="RefSeq" id="WP_378546284.1">
    <property type="nucleotide sequence ID" value="NZ_JBHSBA010000003.1"/>
</dbReference>
<name>A0ABV8L2L2_9NOCA</name>
<keyword evidence="2" id="KW-1185">Reference proteome</keyword>
<evidence type="ECO:0000313" key="1">
    <source>
        <dbReference type="EMBL" id="MFC4124353.1"/>
    </source>
</evidence>
<evidence type="ECO:0000313" key="2">
    <source>
        <dbReference type="Proteomes" id="UP001595767"/>
    </source>
</evidence>
<dbReference type="EMBL" id="JBHSBA010000003">
    <property type="protein sequence ID" value="MFC4124353.1"/>
    <property type="molecule type" value="Genomic_DNA"/>
</dbReference>
<proteinExistence type="predicted"/>
<protein>
    <submittedName>
        <fullName evidence="1">Type II toxin-antitoxin system RelE/ParE family toxin</fullName>
    </submittedName>
</protein>
<sequence>MQIGLSLYRLNPIHLYQLELEPEVAGWLRSLTTREFAQVDVYVGMLAERATTLGEPWSRNLGDGVRELRFHLHPRELRITYWLAPGRRIVLLTVFRKTRMRETGEVARAMALRKVCESEHGCAHTDFDRR</sequence>
<organism evidence="1 2">
    <name type="scientific">Nocardia rhizosphaerae</name>
    <dbReference type="NCBI Taxonomy" id="1691571"/>
    <lineage>
        <taxon>Bacteria</taxon>
        <taxon>Bacillati</taxon>
        <taxon>Actinomycetota</taxon>
        <taxon>Actinomycetes</taxon>
        <taxon>Mycobacteriales</taxon>
        <taxon>Nocardiaceae</taxon>
        <taxon>Nocardia</taxon>
    </lineage>
</organism>
<dbReference type="Proteomes" id="UP001595767">
    <property type="component" value="Unassembled WGS sequence"/>
</dbReference>
<comment type="caution">
    <text evidence="1">The sequence shown here is derived from an EMBL/GenBank/DDBJ whole genome shotgun (WGS) entry which is preliminary data.</text>
</comment>